<keyword evidence="1" id="KW-1133">Transmembrane helix</keyword>
<keyword evidence="1" id="KW-0472">Membrane</keyword>
<reference evidence="2 5" key="1">
    <citation type="submission" date="2018-02" db="EMBL/GenBank/DDBJ databases">
        <title>Deep subsurface shale carbon reservoir microbial communities from Ohio and West Virginia, USA.</title>
        <authorList>
            <person name="Wrighton K."/>
        </authorList>
    </citation>
    <scope>NUCLEOTIDE SEQUENCE [LARGE SCALE GENOMIC DNA]</scope>
    <source>
        <strain evidence="2 5">UTICA-S1B6</strain>
    </source>
</reference>
<accession>A0A2S6G6U0</accession>
<protein>
    <recommendedName>
        <fullName evidence="6">Fusaric acid resistance family protein</fullName>
    </recommendedName>
</protein>
<keyword evidence="5" id="KW-1185">Reference proteome</keyword>
<sequence>MYTSISKVKSRSMAARFLLSRVQLSESLAMVSQSGARNSRLAGLQVAVTALVVLPLIQVSSFSDLIGFASLGTLVALFGRFAPPARRGMTVFLCVLCQTFTVFGMSLVAWLDVPMGGQLAILALVCGILFYIVNVADFGPPGALIFIFAASVSMGQVDEFATVLERSSATALAAMLAWLLVLSTERFRHDVEVGPAWFSDRPTSDQLLVVGRIILGAAVSGLVAYSFGGDHAGWAAMGAVVVLQGSHLHISMNRALQRAGGQPARGHFGSSGIVDRTFCVDRYRNGGGAVFLRRSDHRFELWLGAGPGSSCYSPRKTTQVGLRAARKLG</sequence>
<feature type="transmembrane region" description="Helical" evidence="1">
    <location>
        <begin position="65"/>
        <end position="82"/>
    </location>
</feature>
<evidence type="ECO:0000313" key="3">
    <source>
        <dbReference type="EMBL" id="PPK54874.1"/>
    </source>
</evidence>
<evidence type="ECO:0008006" key="6">
    <source>
        <dbReference type="Google" id="ProtNLM"/>
    </source>
</evidence>
<evidence type="ECO:0000256" key="1">
    <source>
        <dbReference type="SAM" id="Phobius"/>
    </source>
</evidence>
<comment type="caution">
    <text evidence="3">The sequence shown here is derived from an EMBL/GenBank/DDBJ whole genome shotgun (WGS) entry which is preliminary data.</text>
</comment>
<keyword evidence="1" id="KW-0812">Transmembrane</keyword>
<dbReference type="EMBL" id="PTIT01000010">
    <property type="protein sequence ID" value="PPK51654.1"/>
    <property type="molecule type" value="Genomic_DNA"/>
</dbReference>
<dbReference type="EMBL" id="PTIU01000009">
    <property type="protein sequence ID" value="PPK54874.1"/>
    <property type="molecule type" value="Genomic_DNA"/>
</dbReference>
<name>A0A2S6G6U0_9GAMM</name>
<feature type="transmembrane region" description="Helical" evidence="1">
    <location>
        <begin position="207"/>
        <end position="227"/>
    </location>
</feature>
<evidence type="ECO:0000313" key="2">
    <source>
        <dbReference type="EMBL" id="PPK51654.1"/>
    </source>
</evidence>
<dbReference type="Proteomes" id="UP000239648">
    <property type="component" value="Unassembled WGS sequence"/>
</dbReference>
<organism evidence="3 4">
    <name type="scientific">Marinobacter persicus</name>
    <dbReference type="NCBI Taxonomy" id="930118"/>
    <lineage>
        <taxon>Bacteria</taxon>
        <taxon>Pseudomonadati</taxon>
        <taxon>Pseudomonadota</taxon>
        <taxon>Gammaproteobacteria</taxon>
        <taxon>Pseudomonadales</taxon>
        <taxon>Marinobacteraceae</taxon>
        <taxon>Marinobacter</taxon>
    </lineage>
</organism>
<feature type="transmembrane region" description="Helical" evidence="1">
    <location>
        <begin position="169"/>
        <end position="187"/>
    </location>
</feature>
<proteinExistence type="predicted"/>
<feature type="transmembrane region" description="Helical" evidence="1">
    <location>
        <begin position="41"/>
        <end position="59"/>
    </location>
</feature>
<dbReference type="Proteomes" id="UP000239446">
    <property type="component" value="Unassembled WGS sequence"/>
</dbReference>
<gene>
    <name evidence="3" type="ORF">B0H24_100952</name>
    <name evidence="2" type="ORF">BY455_11052</name>
</gene>
<feature type="transmembrane region" description="Helical" evidence="1">
    <location>
        <begin position="89"/>
        <end position="111"/>
    </location>
</feature>
<reference evidence="3 4" key="2">
    <citation type="submission" date="2018-02" db="EMBL/GenBank/DDBJ databases">
        <title>Subsurface microbial communities from deep shales in Ohio and West Virginia, USA.</title>
        <authorList>
            <person name="Wrighton K."/>
        </authorList>
    </citation>
    <scope>NUCLEOTIDE SEQUENCE [LARGE SCALE GENOMIC DNA]</scope>
    <source>
        <strain evidence="3 4">UTICA-S1B9</strain>
    </source>
</reference>
<evidence type="ECO:0000313" key="4">
    <source>
        <dbReference type="Proteomes" id="UP000239446"/>
    </source>
</evidence>
<dbReference type="AlphaFoldDB" id="A0A2S6G6U0"/>
<evidence type="ECO:0000313" key="5">
    <source>
        <dbReference type="Proteomes" id="UP000239648"/>
    </source>
</evidence>